<evidence type="ECO:0000256" key="11">
    <source>
        <dbReference type="ARBA" id="ARBA00048679"/>
    </source>
</evidence>
<sequence>MDSLPQPQNQSSPAKILLGKYELGRRLGSGSFAKVHLGRSIETHELVAIKIIDKKRTIESNMEPRIIREIDAMRRLRDHPNILKIHEVMATKSKIYIVMELAVGGELFFKLLRRGRLPESAARRYFQQLASALQFSHLHGVAHRDVKPQNLLLDKEGNLKVSDFGLSALPEHLRDGLLHTACGTPAYTAPEIISRRGYDGAKADAWSCGVILYVLLVGYVPFDDSNIASMYRKIQRREYRFPSWISKQARSIIHQMLDPNPETRMSLEAVMNTTWFKKSLTGSELDCNVLEPEPEPEPEPVIEKSSSITAFDLISLSSGLDLSGLFEVKRKRERRFTAKVSAVEVEEKAKAIGEKLGYVVKKTKKGGEAKVVGLGRGRMEIVVEAVELAVDIVVVEVKVVEGEEEDSQWSDLITELGDIVLSRHTDVMLNS</sequence>
<evidence type="ECO:0000256" key="9">
    <source>
        <dbReference type="ARBA" id="ARBA00023211"/>
    </source>
</evidence>
<evidence type="ECO:0000313" key="16">
    <source>
        <dbReference type="EMBL" id="KAG2270902.1"/>
    </source>
</evidence>
<reference evidence="16 17" key="1">
    <citation type="submission" date="2020-02" db="EMBL/GenBank/DDBJ databases">
        <authorList>
            <person name="Ma Q."/>
            <person name="Huang Y."/>
            <person name="Song X."/>
            <person name="Pei D."/>
        </authorList>
    </citation>
    <scope>NUCLEOTIDE SEQUENCE [LARGE SCALE GENOMIC DNA]</scope>
    <source>
        <strain evidence="16">Sxm20200214</strain>
        <tissue evidence="16">Leaf</tissue>
    </source>
</reference>
<dbReference type="PROSITE" id="PS00107">
    <property type="entry name" value="PROTEIN_KINASE_ATP"/>
    <property type="match status" value="1"/>
</dbReference>
<dbReference type="AlphaFoldDB" id="A0A8X7U9N6"/>
<dbReference type="InterPro" id="IPR018451">
    <property type="entry name" value="NAF/FISL_domain"/>
</dbReference>
<dbReference type="CDD" id="cd12195">
    <property type="entry name" value="CIPK_C"/>
    <property type="match status" value="1"/>
</dbReference>
<evidence type="ECO:0000256" key="5">
    <source>
        <dbReference type="ARBA" id="ARBA00022679"/>
    </source>
</evidence>
<keyword evidence="4 13" id="KW-0723">Serine/threonine-protein kinase</keyword>
<comment type="catalytic activity">
    <reaction evidence="10">
        <text>L-threonyl-[protein] + ATP = O-phospho-L-threonyl-[protein] + ADP + H(+)</text>
        <dbReference type="Rhea" id="RHEA:46608"/>
        <dbReference type="Rhea" id="RHEA-COMP:11060"/>
        <dbReference type="Rhea" id="RHEA-COMP:11605"/>
        <dbReference type="ChEBI" id="CHEBI:15378"/>
        <dbReference type="ChEBI" id="CHEBI:30013"/>
        <dbReference type="ChEBI" id="CHEBI:30616"/>
        <dbReference type="ChEBI" id="CHEBI:61977"/>
        <dbReference type="ChEBI" id="CHEBI:456216"/>
        <dbReference type="EC" id="2.7.11.1"/>
    </reaction>
</comment>
<dbReference type="FunFam" id="1.10.510.10:FF:000653">
    <property type="entry name" value="Non-specific serine/threonine protein kinase"/>
    <property type="match status" value="1"/>
</dbReference>
<dbReference type="PANTHER" id="PTHR43895:SF33">
    <property type="entry name" value="PROTEIN KINASE DOMAIN-CONTAINING PROTEIN"/>
    <property type="match status" value="1"/>
</dbReference>
<organism evidence="16 17">
    <name type="scientific">Brassica carinata</name>
    <name type="common">Ethiopian mustard</name>
    <name type="synonym">Abyssinian cabbage</name>
    <dbReference type="NCBI Taxonomy" id="52824"/>
    <lineage>
        <taxon>Eukaryota</taxon>
        <taxon>Viridiplantae</taxon>
        <taxon>Streptophyta</taxon>
        <taxon>Embryophyta</taxon>
        <taxon>Tracheophyta</taxon>
        <taxon>Spermatophyta</taxon>
        <taxon>Magnoliopsida</taxon>
        <taxon>eudicotyledons</taxon>
        <taxon>Gunneridae</taxon>
        <taxon>Pentapetalae</taxon>
        <taxon>rosids</taxon>
        <taxon>malvids</taxon>
        <taxon>Brassicales</taxon>
        <taxon>Brassicaceae</taxon>
        <taxon>Brassiceae</taxon>
        <taxon>Brassica</taxon>
    </lineage>
</organism>
<dbReference type="InterPro" id="IPR000719">
    <property type="entry name" value="Prot_kinase_dom"/>
</dbReference>
<feature type="binding site" evidence="12">
    <location>
        <position position="50"/>
    </location>
    <ligand>
        <name>ATP</name>
        <dbReference type="ChEBI" id="CHEBI:30616"/>
    </ligand>
</feature>
<dbReference type="GO" id="GO:0007165">
    <property type="term" value="P:signal transduction"/>
    <property type="evidence" value="ECO:0007669"/>
    <property type="project" value="InterPro"/>
</dbReference>
<dbReference type="Proteomes" id="UP000886595">
    <property type="component" value="Unassembled WGS sequence"/>
</dbReference>
<evidence type="ECO:0000256" key="6">
    <source>
        <dbReference type="ARBA" id="ARBA00022741"/>
    </source>
</evidence>
<evidence type="ECO:0000259" key="15">
    <source>
        <dbReference type="PROSITE" id="PS50816"/>
    </source>
</evidence>
<keyword evidence="17" id="KW-1185">Reference proteome</keyword>
<keyword evidence="5" id="KW-0808">Transferase</keyword>
<name>A0A8X7U9N6_BRACI</name>
<dbReference type="InterPro" id="IPR011009">
    <property type="entry name" value="Kinase-like_dom_sf"/>
</dbReference>
<dbReference type="Pfam" id="PF00069">
    <property type="entry name" value="Pkinase"/>
    <property type="match status" value="1"/>
</dbReference>
<dbReference type="PROSITE" id="PS00108">
    <property type="entry name" value="PROTEIN_KINASE_ST"/>
    <property type="match status" value="1"/>
</dbReference>
<accession>A0A8X7U9N6</accession>
<dbReference type="SMART" id="SM00220">
    <property type="entry name" value="S_TKc"/>
    <property type="match status" value="1"/>
</dbReference>
<comment type="catalytic activity">
    <reaction evidence="11">
        <text>L-seryl-[protein] + ATP = O-phospho-L-seryl-[protein] + ADP + H(+)</text>
        <dbReference type="Rhea" id="RHEA:17989"/>
        <dbReference type="Rhea" id="RHEA-COMP:9863"/>
        <dbReference type="Rhea" id="RHEA-COMP:11604"/>
        <dbReference type="ChEBI" id="CHEBI:15378"/>
        <dbReference type="ChEBI" id="CHEBI:29999"/>
        <dbReference type="ChEBI" id="CHEBI:30616"/>
        <dbReference type="ChEBI" id="CHEBI:83421"/>
        <dbReference type="ChEBI" id="CHEBI:456216"/>
        <dbReference type="EC" id="2.7.11.1"/>
    </reaction>
</comment>
<dbReference type="FunFam" id="3.30.310.80:FF:000005">
    <property type="entry name" value="Non-specific serine/threonine protein kinase"/>
    <property type="match status" value="1"/>
</dbReference>
<evidence type="ECO:0000256" key="2">
    <source>
        <dbReference type="ARBA" id="ARBA00006234"/>
    </source>
</evidence>
<dbReference type="InterPro" id="IPR008271">
    <property type="entry name" value="Ser/Thr_kinase_AS"/>
</dbReference>
<dbReference type="EC" id="2.7.11.1" evidence="3"/>
<evidence type="ECO:0000256" key="1">
    <source>
        <dbReference type="ARBA" id="ARBA00001936"/>
    </source>
</evidence>
<comment type="caution">
    <text evidence="16">The sequence shown here is derived from an EMBL/GenBank/DDBJ whole genome shotgun (WGS) entry which is preliminary data.</text>
</comment>
<gene>
    <name evidence="16" type="ORF">Bca52824_065457</name>
</gene>
<feature type="domain" description="Protein kinase" evidence="14">
    <location>
        <begin position="21"/>
        <end position="276"/>
    </location>
</feature>
<dbReference type="Pfam" id="PF03822">
    <property type="entry name" value="NAF"/>
    <property type="match status" value="1"/>
</dbReference>
<dbReference type="EMBL" id="JAAMPC010000013">
    <property type="protein sequence ID" value="KAG2270902.1"/>
    <property type="molecule type" value="Genomic_DNA"/>
</dbReference>
<evidence type="ECO:0000256" key="12">
    <source>
        <dbReference type="PROSITE-ProRule" id="PRU10141"/>
    </source>
</evidence>
<evidence type="ECO:0000313" key="17">
    <source>
        <dbReference type="Proteomes" id="UP000886595"/>
    </source>
</evidence>
<evidence type="ECO:0000256" key="8">
    <source>
        <dbReference type="ARBA" id="ARBA00022840"/>
    </source>
</evidence>
<keyword evidence="8 12" id="KW-0067">ATP-binding</keyword>
<dbReference type="PANTHER" id="PTHR43895">
    <property type="entry name" value="CALCIUM/CALMODULIN-DEPENDENT PROTEIN KINASE KINASE-RELATED"/>
    <property type="match status" value="1"/>
</dbReference>
<dbReference type="InterPro" id="IPR017441">
    <property type="entry name" value="Protein_kinase_ATP_BS"/>
</dbReference>
<dbReference type="PROSITE" id="PS50816">
    <property type="entry name" value="NAF"/>
    <property type="match status" value="1"/>
</dbReference>
<evidence type="ECO:0000259" key="14">
    <source>
        <dbReference type="PROSITE" id="PS50011"/>
    </source>
</evidence>
<comment type="cofactor">
    <cofactor evidence="1">
        <name>Mn(2+)</name>
        <dbReference type="ChEBI" id="CHEBI:29035"/>
    </cofactor>
</comment>
<dbReference type="GO" id="GO:0005524">
    <property type="term" value="F:ATP binding"/>
    <property type="evidence" value="ECO:0007669"/>
    <property type="project" value="UniProtKB-UniRule"/>
</dbReference>
<dbReference type="FunFam" id="3.30.200.20:FF:000627">
    <property type="entry name" value="Non-specific serine/threonine protein kinase"/>
    <property type="match status" value="1"/>
</dbReference>
<dbReference type="Gene3D" id="1.10.510.10">
    <property type="entry name" value="Transferase(Phosphotransferase) domain 1"/>
    <property type="match status" value="1"/>
</dbReference>
<dbReference type="InterPro" id="IPR004041">
    <property type="entry name" value="NAF_dom"/>
</dbReference>
<keyword evidence="7" id="KW-0418">Kinase</keyword>
<dbReference type="PROSITE" id="PS50011">
    <property type="entry name" value="PROTEIN_KINASE_DOM"/>
    <property type="match status" value="1"/>
</dbReference>
<dbReference type="OrthoDB" id="193931at2759"/>
<dbReference type="SUPFAM" id="SSF56112">
    <property type="entry name" value="Protein kinase-like (PK-like)"/>
    <property type="match status" value="1"/>
</dbReference>
<proteinExistence type="inferred from homology"/>
<evidence type="ECO:0000256" key="10">
    <source>
        <dbReference type="ARBA" id="ARBA00047899"/>
    </source>
</evidence>
<keyword evidence="6 12" id="KW-0547">Nucleotide-binding</keyword>
<evidence type="ECO:0000256" key="7">
    <source>
        <dbReference type="ARBA" id="ARBA00022777"/>
    </source>
</evidence>
<feature type="domain" description="NAF" evidence="15">
    <location>
        <begin position="303"/>
        <end position="327"/>
    </location>
</feature>
<evidence type="ECO:0000256" key="4">
    <source>
        <dbReference type="ARBA" id="ARBA00022527"/>
    </source>
</evidence>
<protein>
    <recommendedName>
        <fullName evidence="3">non-specific serine/threonine protein kinase</fullName>
        <ecNumber evidence="3">2.7.11.1</ecNumber>
    </recommendedName>
</protein>
<evidence type="ECO:0000256" key="13">
    <source>
        <dbReference type="RuleBase" id="RU000304"/>
    </source>
</evidence>
<comment type="similarity">
    <text evidence="2">Belongs to the protein kinase superfamily. CAMK Ser/Thr protein kinase family. SNF1 subfamily.</text>
</comment>
<evidence type="ECO:0000256" key="3">
    <source>
        <dbReference type="ARBA" id="ARBA00012513"/>
    </source>
</evidence>
<dbReference type="Gene3D" id="3.30.310.80">
    <property type="entry name" value="Kinase associated domain 1, KA1"/>
    <property type="match status" value="1"/>
</dbReference>
<keyword evidence="9" id="KW-0464">Manganese</keyword>
<dbReference type="GO" id="GO:0004674">
    <property type="term" value="F:protein serine/threonine kinase activity"/>
    <property type="evidence" value="ECO:0007669"/>
    <property type="project" value="UniProtKB-KW"/>
</dbReference>